<evidence type="ECO:0000256" key="1">
    <source>
        <dbReference type="SAM" id="SignalP"/>
    </source>
</evidence>
<organism evidence="2 3">
    <name type="scientific">Oedothorax gibbosus</name>
    <dbReference type="NCBI Taxonomy" id="931172"/>
    <lineage>
        <taxon>Eukaryota</taxon>
        <taxon>Metazoa</taxon>
        <taxon>Ecdysozoa</taxon>
        <taxon>Arthropoda</taxon>
        <taxon>Chelicerata</taxon>
        <taxon>Arachnida</taxon>
        <taxon>Araneae</taxon>
        <taxon>Araneomorphae</taxon>
        <taxon>Entelegynae</taxon>
        <taxon>Araneoidea</taxon>
        <taxon>Linyphiidae</taxon>
        <taxon>Erigoninae</taxon>
        <taxon>Oedothorax</taxon>
    </lineage>
</organism>
<dbReference type="EMBL" id="JAFNEN010001265">
    <property type="protein sequence ID" value="KAG8174263.1"/>
    <property type="molecule type" value="Genomic_DNA"/>
</dbReference>
<dbReference type="AlphaFoldDB" id="A0AAV6TR94"/>
<reference evidence="2 3" key="1">
    <citation type="journal article" date="2022" name="Nat. Ecol. Evol.">
        <title>A masculinizing supergene underlies an exaggerated male reproductive morph in a spider.</title>
        <authorList>
            <person name="Hendrickx F."/>
            <person name="De Corte Z."/>
            <person name="Sonet G."/>
            <person name="Van Belleghem S.M."/>
            <person name="Kostlbacher S."/>
            <person name="Vangestel C."/>
        </authorList>
    </citation>
    <scope>NUCLEOTIDE SEQUENCE [LARGE SCALE GENOMIC DNA]</scope>
    <source>
        <strain evidence="2">W744_W776</strain>
    </source>
</reference>
<comment type="caution">
    <text evidence="2">The sequence shown here is derived from an EMBL/GenBank/DDBJ whole genome shotgun (WGS) entry which is preliminary data.</text>
</comment>
<proteinExistence type="predicted"/>
<dbReference type="Proteomes" id="UP000827092">
    <property type="component" value="Unassembled WGS sequence"/>
</dbReference>
<sequence length="146" mass="16030">MLMVIVLTLAALLDSAVSMEIFGANEEDVMDCIMDYMSEGHRSSQKRNKVGRHGKNWTEEKWLELPSHLCPTGEIGRRKFAANFGDALANFWGVVCDEDSAGYDLGECEKVDETAALLTALIKKKLDNKECGMAAKAHGAMKGFGK</sequence>
<accession>A0AAV6TR94</accession>
<name>A0AAV6TR94_9ARAC</name>
<evidence type="ECO:0000313" key="3">
    <source>
        <dbReference type="Proteomes" id="UP000827092"/>
    </source>
</evidence>
<evidence type="ECO:0000313" key="2">
    <source>
        <dbReference type="EMBL" id="KAG8174263.1"/>
    </source>
</evidence>
<gene>
    <name evidence="2" type="ORF">JTE90_011734</name>
</gene>
<feature type="signal peptide" evidence="1">
    <location>
        <begin position="1"/>
        <end position="18"/>
    </location>
</feature>
<protein>
    <submittedName>
        <fullName evidence="2">Uncharacterized protein</fullName>
    </submittedName>
</protein>
<feature type="chain" id="PRO_5043652878" evidence="1">
    <location>
        <begin position="19"/>
        <end position="146"/>
    </location>
</feature>
<keyword evidence="3" id="KW-1185">Reference proteome</keyword>
<keyword evidence="1" id="KW-0732">Signal</keyword>